<dbReference type="Pfam" id="PF05729">
    <property type="entry name" value="NACHT"/>
    <property type="match status" value="1"/>
</dbReference>
<keyword evidence="2" id="KW-0812">Transmembrane</keyword>
<keyword evidence="2" id="KW-1133">Transmembrane helix</keyword>
<dbReference type="RefSeq" id="WP_075741542.1">
    <property type="nucleotide sequence ID" value="NZ_CP016076.1"/>
</dbReference>
<dbReference type="InterPro" id="IPR010982">
    <property type="entry name" value="Lambda_DNA-bd_dom_sf"/>
</dbReference>
<feature type="domain" description="HTH cro/C1-type" evidence="3">
    <location>
        <begin position="9"/>
        <end position="64"/>
    </location>
</feature>
<feature type="transmembrane region" description="Helical" evidence="2">
    <location>
        <begin position="611"/>
        <end position="631"/>
    </location>
</feature>
<name>A0AAC9LFG3_9PSEU</name>
<dbReference type="EMBL" id="CP016076">
    <property type="protein sequence ID" value="APU15894.1"/>
    <property type="molecule type" value="Genomic_DNA"/>
</dbReference>
<feature type="transmembrane region" description="Helical" evidence="2">
    <location>
        <begin position="698"/>
        <end position="720"/>
    </location>
</feature>
<evidence type="ECO:0000256" key="1">
    <source>
        <dbReference type="SAM" id="MobiDB-lite"/>
    </source>
</evidence>
<dbReference type="AlphaFoldDB" id="A0AAC9LFG3"/>
<dbReference type="PROSITE" id="PS50943">
    <property type="entry name" value="HTH_CROC1"/>
    <property type="match status" value="1"/>
</dbReference>
<dbReference type="Proteomes" id="UP000185511">
    <property type="component" value="Chromosome"/>
</dbReference>
<dbReference type="CDD" id="cd00093">
    <property type="entry name" value="HTH_XRE"/>
    <property type="match status" value="1"/>
</dbReference>
<protein>
    <submittedName>
        <fullName evidence="4">NACHT domain/Helix-turn-helix domain</fullName>
    </submittedName>
</protein>
<evidence type="ECO:0000256" key="2">
    <source>
        <dbReference type="SAM" id="Phobius"/>
    </source>
</evidence>
<evidence type="ECO:0000313" key="4">
    <source>
        <dbReference type="EMBL" id="APU15894.1"/>
    </source>
</evidence>
<proteinExistence type="predicted"/>
<feature type="region of interest" description="Disordered" evidence="1">
    <location>
        <begin position="72"/>
        <end position="143"/>
    </location>
</feature>
<dbReference type="InterPro" id="IPR007111">
    <property type="entry name" value="NACHT_NTPase"/>
</dbReference>
<dbReference type="Gene3D" id="3.40.50.300">
    <property type="entry name" value="P-loop containing nucleotide triphosphate hydrolases"/>
    <property type="match status" value="1"/>
</dbReference>
<feature type="transmembrane region" description="Helical" evidence="2">
    <location>
        <begin position="651"/>
        <end position="671"/>
    </location>
</feature>
<sequence>MVHEFGALLRRLRAQTAITQEDLAERSGVSVSTIRRLENGRAGDPRVGTVRLLADALDVTGPQRRSLLAVADHGGVEPPQDEPLRDEPEPQETSASASLAQADHPPPGSAPTTLRSPTPPTGADLPAALPDRSPPTRPRGRSTLRANLDDAADRLAHHVHSRWQREEELRVDDPGPLPIRWRPVAASAEDPLDPEPRPGPITPETDLIDDLSTFAEIFRREPPGRLVVLGRAGSGKTILSIRFVLDRLRDTTNTGPVPVIFSLGSWDPTTSTLRDWMSEQLLRDDPGLSADSGAGSTLAAALVEAGRILPVLDGFDEITEGMHSIAMAALRSTKLPMLVTSRPEAYHQAVAADGALSPVVVRLADLATSDFVDYLQHSHRPARVAAAWEPVLTALRSRPQDAECANLAAALNTPLMADLARRVYDGSPGRDPGLLLDVTRFPTSEDIEEDLVSGLVPVVYGPKPGVRRNPNWTTARVQRWFGHLACHLDRLATPDLAWWRLADALSPSTRILGVVVATTLVAGALEFLLVLSLTLIFSDRGLWQSILVSLLDAALLGPLVGLGAGIIYGLLVVLLGNPVGPSRVRMRLSGHTWAGLARALPVVVPRVGNGLLGGFIIGLGFGPVGTLGRGLVSGLPPTTEQVISMTLINSLLYAIIFGVAVGAVLGVMAALETPLDLATVTGPASMLASNRRIALRQALIVTPLLTLAIGSVGAAMAGLFESSLGPLKWGMDSILITGGGGGVMGAACYCLGFTAWGQWLALTRIWLPLTGRVPWPVMTFLADAHRRGILRRTGVVYQFRHARFHRHFARMHAQRTGERVAADVGSG</sequence>
<dbReference type="GO" id="GO:0003677">
    <property type="term" value="F:DNA binding"/>
    <property type="evidence" value="ECO:0007669"/>
    <property type="project" value="InterPro"/>
</dbReference>
<dbReference type="Pfam" id="PF13560">
    <property type="entry name" value="HTH_31"/>
    <property type="match status" value="1"/>
</dbReference>
<gene>
    <name evidence="4" type="ORF">UA74_19345</name>
</gene>
<dbReference type="SUPFAM" id="SSF52540">
    <property type="entry name" value="P-loop containing nucleoside triphosphate hydrolases"/>
    <property type="match status" value="1"/>
</dbReference>
<dbReference type="SMART" id="SM00530">
    <property type="entry name" value="HTH_XRE"/>
    <property type="match status" value="1"/>
</dbReference>
<keyword evidence="2" id="KW-0472">Membrane</keyword>
<accession>A0AAC9LFG3</accession>
<dbReference type="KEGG" id="acad:UA74_19345"/>
<dbReference type="Gene3D" id="1.10.260.40">
    <property type="entry name" value="lambda repressor-like DNA-binding domains"/>
    <property type="match status" value="1"/>
</dbReference>
<dbReference type="InterPro" id="IPR001387">
    <property type="entry name" value="Cro/C1-type_HTH"/>
</dbReference>
<dbReference type="SUPFAM" id="SSF47413">
    <property type="entry name" value="lambda repressor-like DNA-binding domains"/>
    <property type="match status" value="1"/>
</dbReference>
<feature type="transmembrane region" description="Helical" evidence="2">
    <location>
        <begin position="550"/>
        <end position="576"/>
    </location>
</feature>
<keyword evidence="5" id="KW-1185">Reference proteome</keyword>
<feature type="transmembrane region" description="Helical" evidence="2">
    <location>
        <begin position="740"/>
        <end position="762"/>
    </location>
</feature>
<evidence type="ECO:0000313" key="5">
    <source>
        <dbReference type="Proteomes" id="UP000185511"/>
    </source>
</evidence>
<organism evidence="4 5">
    <name type="scientific">Actinoalloteichus fjordicus</name>
    <dbReference type="NCBI Taxonomy" id="1612552"/>
    <lineage>
        <taxon>Bacteria</taxon>
        <taxon>Bacillati</taxon>
        <taxon>Actinomycetota</taxon>
        <taxon>Actinomycetes</taxon>
        <taxon>Pseudonocardiales</taxon>
        <taxon>Pseudonocardiaceae</taxon>
        <taxon>Actinoalloteichus</taxon>
    </lineage>
</organism>
<evidence type="ECO:0000259" key="3">
    <source>
        <dbReference type="PROSITE" id="PS50943"/>
    </source>
</evidence>
<reference evidence="5" key="1">
    <citation type="submission" date="2016-06" db="EMBL/GenBank/DDBJ databases">
        <title>Complete genome sequence of Actinoalloteichus fjordicus DSM 46855 (=ADI127-17), type strain of the new species Actinoalloteichus fjordicus.</title>
        <authorList>
            <person name="Ruckert C."/>
            <person name="Nouioui I."/>
            <person name="Willmese J."/>
            <person name="van Wezel G."/>
            <person name="Klenk H.-P."/>
            <person name="Kalinowski J."/>
            <person name="Zotchev S.B."/>
        </authorList>
    </citation>
    <scope>NUCLEOTIDE SEQUENCE [LARGE SCALE GENOMIC DNA]</scope>
    <source>
        <strain evidence="5">ADI127-7</strain>
    </source>
</reference>
<dbReference type="InterPro" id="IPR027417">
    <property type="entry name" value="P-loop_NTPase"/>
</dbReference>
<feature type="transmembrane region" description="Helical" evidence="2">
    <location>
        <begin position="511"/>
        <end position="538"/>
    </location>
</feature>